<dbReference type="InterPro" id="IPR057214">
    <property type="entry name" value="DUF7892"/>
</dbReference>
<feature type="region of interest" description="Disordered" evidence="1">
    <location>
        <begin position="1053"/>
        <end position="1084"/>
    </location>
</feature>
<evidence type="ECO:0000313" key="4">
    <source>
        <dbReference type="Proteomes" id="UP001309876"/>
    </source>
</evidence>
<dbReference type="Pfam" id="PF00646">
    <property type="entry name" value="F-box"/>
    <property type="match status" value="1"/>
</dbReference>
<comment type="caution">
    <text evidence="3">The sequence shown here is derived from an EMBL/GenBank/DDBJ whole genome shotgun (WGS) entry which is preliminary data.</text>
</comment>
<dbReference type="Proteomes" id="UP001309876">
    <property type="component" value="Unassembled WGS sequence"/>
</dbReference>
<gene>
    <name evidence="3" type="ORF">LTR05_002391</name>
</gene>
<feature type="region of interest" description="Disordered" evidence="1">
    <location>
        <begin position="1286"/>
        <end position="1306"/>
    </location>
</feature>
<reference evidence="3 4" key="1">
    <citation type="submission" date="2023-08" db="EMBL/GenBank/DDBJ databases">
        <title>Black Yeasts Isolated from many extreme environments.</title>
        <authorList>
            <person name="Coleine C."/>
            <person name="Stajich J.E."/>
            <person name="Selbmann L."/>
        </authorList>
    </citation>
    <scope>NUCLEOTIDE SEQUENCE [LARGE SCALE GENOMIC DNA]</scope>
    <source>
        <strain evidence="3 4">CCFEE 5910</strain>
    </source>
</reference>
<dbReference type="EMBL" id="JAVRRJ010000002">
    <property type="protein sequence ID" value="KAK5088174.1"/>
    <property type="molecule type" value="Genomic_DNA"/>
</dbReference>
<feature type="compositionally biased region" description="Basic residues" evidence="1">
    <location>
        <begin position="398"/>
        <end position="408"/>
    </location>
</feature>
<feature type="region of interest" description="Disordered" evidence="1">
    <location>
        <begin position="1"/>
        <end position="24"/>
    </location>
</feature>
<name>A0AAN7T4T0_9EURO</name>
<feature type="domain" description="F-box" evidence="2">
    <location>
        <begin position="67"/>
        <end position="113"/>
    </location>
</feature>
<proteinExistence type="predicted"/>
<dbReference type="SMART" id="SM00256">
    <property type="entry name" value="FBOX"/>
    <property type="match status" value="1"/>
</dbReference>
<keyword evidence="4" id="KW-1185">Reference proteome</keyword>
<dbReference type="PROSITE" id="PS50181">
    <property type="entry name" value="FBOX"/>
    <property type="match status" value="1"/>
</dbReference>
<dbReference type="InterPro" id="IPR036047">
    <property type="entry name" value="F-box-like_dom_sf"/>
</dbReference>
<feature type="region of interest" description="Disordered" evidence="1">
    <location>
        <begin position="378"/>
        <end position="408"/>
    </location>
</feature>
<feature type="region of interest" description="Disordered" evidence="1">
    <location>
        <begin position="885"/>
        <end position="916"/>
    </location>
</feature>
<dbReference type="SUPFAM" id="SSF81383">
    <property type="entry name" value="F-box domain"/>
    <property type="match status" value="1"/>
</dbReference>
<evidence type="ECO:0000259" key="2">
    <source>
        <dbReference type="PROSITE" id="PS50181"/>
    </source>
</evidence>
<dbReference type="Pfam" id="PF25422">
    <property type="entry name" value="DUF7892"/>
    <property type="match status" value="1"/>
</dbReference>
<protein>
    <recommendedName>
        <fullName evidence="2">F-box domain-containing protein</fullName>
    </recommendedName>
</protein>
<feature type="compositionally biased region" description="Low complexity" evidence="1">
    <location>
        <begin position="381"/>
        <end position="394"/>
    </location>
</feature>
<evidence type="ECO:0000256" key="1">
    <source>
        <dbReference type="SAM" id="MobiDB-lite"/>
    </source>
</evidence>
<organism evidence="3 4">
    <name type="scientific">Lithohypha guttulata</name>
    <dbReference type="NCBI Taxonomy" id="1690604"/>
    <lineage>
        <taxon>Eukaryota</taxon>
        <taxon>Fungi</taxon>
        <taxon>Dikarya</taxon>
        <taxon>Ascomycota</taxon>
        <taxon>Pezizomycotina</taxon>
        <taxon>Eurotiomycetes</taxon>
        <taxon>Chaetothyriomycetidae</taxon>
        <taxon>Chaetothyriales</taxon>
        <taxon>Trichomeriaceae</taxon>
        <taxon>Lithohypha</taxon>
    </lineage>
</organism>
<dbReference type="InterPro" id="IPR001810">
    <property type="entry name" value="F-box_dom"/>
</dbReference>
<sequence length="1306" mass="147233">MEESPAAEDNIGSSKRKRSPGNLVDIPIPISLPKNLDIANQLVLSHEHPLPKRPRLPSKSPSLAERQRGINDLPDSVLQHVFLSVDPRSLAHLVRVNQRFRTLLDSRSYLPDISKKQSHDVYATRSQDSIWSYSRRQYFPSMPKPMQSLSEYAQFALVFGTKCQICAEPSSAIGTTTSSSWIVGPESGDIRAVWPFRLRACKDCILRKLRKDAEVLLSDASPLLPGLPFALFDQFMNYIPHTLVRESVPLGLTPQKYYLISDIESFQEELREARSLALAAAEEWLKGLSDKGRASQADAARFENWERAGGLADARRVFAGLNDGLVHRTSSSTFNDLTGRPILSHAPGFRGHPIPSALPPLPIYAAAPGMDPPFKVMQPRSDSISMTSQTSSGSNRASKTHHERARIRAHKRADIIQRCSALNPPITKDMLERLEAFDASLKIAMPLNENSWETLKDRLFHQRRQVVLENEAKNAIRTAPTPGIYEPPVRTDEYLLAHADTPRRERLCQIAEEFIKQKWAHGGWVTYPDAPRFAAEVLVHTRQAYIDEQSRIERVQTGNGFMSLTMSSDKSLKLEDMKWVFEQNIKPRTEQIRKELFLCPVCPTTPSIKYFAFESVIQHYASKHTTAFSNGSKVVTWQALWPDFPPFHVHPERIHTPEPSVTHTPNLTYQPLSVVSAGSLLTSTVPSAGWRSPDTMSLVSNTTYTFSVSGQPSKVHNLGSMAPGVGMYELQRDELSSGLLQGWTAFPSTVHVPSSLRLFAAITLAVSTFSKKYSNSPALDLFRDCVDLKPDLKVLKDIEGLRCAECRVQRKSEARANWDLIDLIIHFSKAHENNRASSKVDWKHDMIALPEPTFIKIMQVRGDLPPVLRPLLEEAFRTSTIQDVHTSHPTSGFNVRPERTEEKNPSMLYQPRSASHSDDFCNDFERAQPRYMADRPGTASMVAVYGDRSTAYDSASSSSRTVVGDMLFQNVYQQPSSQIHPQTHYIPGRLHPASSHASFQGEDLDMPTAEAMTRTNTVRSYRSRSDCRPADAAEDFLSALDAHVDTEMAESSVVLSQSARTPRPASRSNDVVKPNDITGQRQPSNHVIRPRTTTVVPVPERFVQSFSRAHYPDPVPLHGRVATTTWSHDDARTIAEPIARQRSKVIEFDQYGDPITNSGIVFQQVSSPRGVVTRQYIPIYDQPTTTSPVDGRGHTAELRYRNQEEIRHIDDRVHPRYHYPPVNHIARPGHYLERLYDPYTGRYYVSERPQVQTYAEIEDVNPRGPIYYDEHGRLVNHRDAEVRHSGDEPAYHRYTMDHDAQTHSGR</sequence>
<accession>A0AAN7T4T0</accession>
<dbReference type="CDD" id="cd09917">
    <property type="entry name" value="F-box_SF"/>
    <property type="match status" value="1"/>
</dbReference>
<evidence type="ECO:0000313" key="3">
    <source>
        <dbReference type="EMBL" id="KAK5088174.1"/>
    </source>
</evidence>